<feature type="compositionally biased region" description="Polar residues" evidence="9">
    <location>
        <begin position="1113"/>
        <end position="1123"/>
    </location>
</feature>
<keyword evidence="12" id="KW-1185">Reference proteome</keyword>
<dbReference type="InterPro" id="IPR011009">
    <property type="entry name" value="Kinase-like_dom_sf"/>
</dbReference>
<evidence type="ECO:0000313" key="12">
    <source>
        <dbReference type="Proteomes" id="UP000266152"/>
    </source>
</evidence>
<dbReference type="Gene3D" id="1.10.510.10">
    <property type="entry name" value="Transferase(Phosphotransferase) domain 1"/>
    <property type="match status" value="1"/>
</dbReference>
<organism evidence="11 12">
    <name type="scientific">Fusarium sporotrichioides</name>
    <dbReference type="NCBI Taxonomy" id="5514"/>
    <lineage>
        <taxon>Eukaryota</taxon>
        <taxon>Fungi</taxon>
        <taxon>Dikarya</taxon>
        <taxon>Ascomycota</taxon>
        <taxon>Pezizomycotina</taxon>
        <taxon>Sordariomycetes</taxon>
        <taxon>Hypocreomycetidae</taxon>
        <taxon>Hypocreales</taxon>
        <taxon>Nectriaceae</taxon>
        <taxon>Fusarium</taxon>
    </lineage>
</organism>
<dbReference type="GO" id="GO:0005634">
    <property type="term" value="C:nucleus"/>
    <property type="evidence" value="ECO:0007669"/>
    <property type="project" value="TreeGrafter"/>
</dbReference>
<evidence type="ECO:0000313" key="11">
    <source>
        <dbReference type="EMBL" id="RGP61619.1"/>
    </source>
</evidence>
<comment type="catalytic activity">
    <reaction evidence="7">
        <text>L-threonyl-[protein] + ATP = O-phospho-L-threonyl-[protein] + ADP + H(+)</text>
        <dbReference type="Rhea" id="RHEA:46608"/>
        <dbReference type="Rhea" id="RHEA-COMP:11060"/>
        <dbReference type="Rhea" id="RHEA-COMP:11605"/>
        <dbReference type="ChEBI" id="CHEBI:15378"/>
        <dbReference type="ChEBI" id="CHEBI:30013"/>
        <dbReference type="ChEBI" id="CHEBI:30616"/>
        <dbReference type="ChEBI" id="CHEBI:61977"/>
        <dbReference type="ChEBI" id="CHEBI:456216"/>
        <dbReference type="EC" id="2.7.11.1"/>
    </reaction>
</comment>
<accession>A0A395RPC7</accession>
<keyword evidence="6" id="KW-0067">ATP-binding</keyword>
<evidence type="ECO:0000256" key="6">
    <source>
        <dbReference type="ARBA" id="ARBA00022840"/>
    </source>
</evidence>
<feature type="domain" description="Protein kinase" evidence="10">
    <location>
        <begin position="722"/>
        <end position="1059"/>
    </location>
</feature>
<protein>
    <recommendedName>
        <fullName evidence="1">non-specific serine/threonine protein kinase</fullName>
        <ecNumber evidence="1">2.7.11.1</ecNumber>
    </recommendedName>
</protein>
<name>A0A395RPC7_FUSSP</name>
<evidence type="ECO:0000256" key="2">
    <source>
        <dbReference type="ARBA" id="ARBA00022527"/>
    </source>
</evidence>
<comment type="catalytic activity">
    <reaction evidence="8">
        <text>L-seryl-[protein] + ATP = O-phospho-L-seryl-[protein] + ADP + H(+)</text>
        <dbReference type="Rhea" id="RHEA:17989"/>
        <dbReference type="Rhea" id="RHEA-COMP:9863"/>
        <dbReference type="Rhea" id="RHEA-COMP:11604"/>
        <dbReference type="ChEBI" id="CHEBI:15378"/>
        <dbReference type="ChEBI" id="CHEBI:29999"/>
        <dbReference type="ChEBI" id="CHEBI:30616"/>
        <dbReference type="ChEBI" id="CHEBI:83421"/>
        <dbReference type="ChEBI" id="CHEBI:456216"/>
        <dbReference type="EC" id="2.7.11.1"/>
    </reaction>
</comment>
<dbReference type="Pfam" id="PF00069">
    <property type="entry name" value="Pkinase"/>
    <property type="match status" value="1"/>
</dbReference>
<evidence type="ECO:0000256" key="1">
    <source>
        <dbReference type="ARBA" id="ARBA00012513"/>
    </source>
</evidence>
<keyword evidence="2 11" id="KW-0723">Serine/threonine-protein kinase</keyword>
<dbReference type="GO" id="GO:0005524">
    <property type="term" value="F:ATP binding"/>
    <property type="evidence" value="ECO:0007669"/>
    <property type="project" value="UniProtKB-KW"/>
</dbReference>
<keyword evidence="5 11" id="KW-0418">Kinase</keyword>
<comment type="caution">
    <text evidence="11">The sequence shown here is derived from an EMBL/GenBank/DDBJ whole genome shotgun (WGS) entry which is preliminary data.</text>
</comment>
<dbReference type="STRING" id="5514.A0A395RPC7"/>
<feature type="region of interest" description="Disordered" evidence="9">
    <location>
        <begin position="378"/>
        <end position="398"/>
    </location>
</feature>
<dbReference type="EMBL" id="PXOF01000162">
    <property type="protein sequence ID" value="RGP61619.1"/>
    <property type="molecule type" value="Genomic_DNA"/>
</dbReference>
<proteinExistence type="predicted"/>
<reference evidence="11 12" key="1">
    <citation type="journal article" date="2018" name="PLoS Pathog.">
        <title>Evolution of structural diversity of trichothecenes, a family of toxins produced by plant pathogenic and entomopathogenic fungi.</title>
        <authorList>
            <person name="Proctor R.H."/>
            <person name="McCormick S.P."/>
            <person name="Kim H.S."/>
            <person name="Cardoza R.E."/>
            <person name="Stanley A.M."/>
            <person name="Lindo L."/>
            <person name="Kelly A."/>
            <person name="Brown D.W."/>
            <person name="Lee T."/>
            <person name="Vaughan M.M."/>
            <person name="Alexander N.J."/>
            <person name="Busman M."/>
            <person name="Gutierrez S."/>
        </authorList>
    </citation>
    <scope>NUCLEOTIDE SEQUENCE [LARGE SCALE GENOMIC DNA]</scope>
    <source>
        <strain evidence="11 12">NRRL 3299</strain>
    </source>
</reference>
<keyword evidence="4" id="KW-0547">Nucleotide-binding</keyword>
<dbReference type="Pfam" id="PF26616">
    <property type="entry name" value="CorA-like"/>
    <property type="match status" value="1"/>
</dbReference>
<dbReference type="Proteomes" id="UP000266152">
    <property type="component" value="Unassembled WGS sequence"/>
</dbReference>
<gene>
    <name evidence="11" type="ORF">FSPOR_9945</name>
</gene>
<dbReference type="PROSITE" id="PS50011">
    <property type="entry name" value="PROTEIN_KINASE_DOM"/>
    <property type="match status" value="1"/>
</dbReference>
<keyword evidence="3" id="KW-0808">Transferase</keyword>
<dbReference type="InterPro" id="IPR058257">
    <property type="entry name" value="CorA-like_dom"/>
</dbReference>
<dbReference type="PANTHER" id="PTHR43671:SF98">
    <property type="entry name" value="SERINE_THREONINE-PROTEIN KINASE NEK11"/>
    <property type="match status" value="1"/>
</dbReference>
<evidence type="ECO:0000256" key="8">
    <source>
        <dbReference type="ARBA" id="ARBA00048679"/>
    </source>
</evidence>
<evidence type="ECO:0000256" key="5">
    <source>
        <dbReference type="ARBA" id="ARBA00022777"/>
    </source>
</evidence>
<evidence type="ECO:0000256" key="3">
    <source>
        <dbReference type="ARBA" id="ARBA00022679"/>
    </source>
</evidence>
<dbReference type="EC" id="2.7.11.1" evidence="1"/>
<evidence type="ECO:0000256" key="9">
    <source>
        <dbReference type="SAM" id="MobiDB-lite"/>
    </source>
</evidence>
<dbReference type="SUPFAM" id="SSF56112">
    <property type="entry name" value="Protein kinase-like (PK-like)"/>
    <property type="match status" value="1"/>
</dbReference>
<sequence length="1394" mass="159332">MHEVQYPDYKLFPAAFEAWLRAKFDDPTIAVECKNGHFVFNLPDDQDLTEEDDLEIYKLRDLFIDYLHLTAMNTHDQLMHCCNQSPRYPCNLLKPCQPTRTLERHHKLLIKSIDTLFDPDKEEIVILEPNEREYTRFDEITSTSPEGLQQHLLQNRQDPHYCMIFVKCSDSRSPLNCSYESFVYLSSFYQIPATFLDFISSFGLTKEPTDYHMTGFNGFDTLETSTDKRIQIPRLGRSGYGHGLQYLLRSVEQSTGPKGETRWNIRQMAAHHQYDFATGKALWLTVKTNSVMQKMIKEVIAEDLSLSPTPAEGLPRSFSATLLTHLVHLQWCDESWRHCINDFEKSIKTVLKKTKTARVYQQPGSDLIIKRALTSRSNTNVNNESEKKSTLRQTRPQSNNSVWKALTSYLCLTSTEEDTPAPVPHALCEKEVGDKGISNQLEALMVLDTFSIGEVQTLHHLGEQLESFRLVLKLNRQTLRDILEHYQDLASRDAFPRQIKTSCKADLASFSRQVERIRKNLEIRLTQVESLIAWLNEGKVLFDGILQYRNTQVSHIFTESSHIQSEKMEKIAYKTEKETISMHVITCVTLAFLPGTFVAAFFQSGLVEINQAASGVRGAVTFHSGAFKLFASICFPLMFTTHSLVALVRLFAIDCPRGRHHAHTINMTLHLLEHFREYVNENSDIGINGQDEKVPYIAPSKLKTYWSIKRVDAILNAYQPPIPQNSDMIIRNYLEIFSVLVYIDQPRENEPVVFKVFEGTDADHLYTAETNVYSKLHSGVAKHITKHFACFSFHGKQKSIIVLEYAAGGSLLDFLRVTPQPATPDEYYLLWNRLLKLLDALEMLHNLYRPDGQPYWCLASVHQDIQPANILVFPQKGRDSPFDVRFKLTDFGLAEMGRVSNSRGTMVTENRGNRMYISPESYANFSVQELVKTDVPPTADVWALGAVFSDVLVWSIHGESGRETYRQRRQEEISRKLHMKAADYDACFHDGVERLSTVEEIHNLVLQDRRVRDTISPYISKLILDYMLKDAALRSNAMSIRIRADRDMKELHYNPAPVLASRQSKWSSHQRSLELRTPRRRPATTPAPNPTALPPLATSTPFQDPQLGGMISDRTSFQQSPVDNESPVWAASPERPQSPDRKITVDMVYPMLETKDKLGSFMGSFNLRAEKPPDVMDLPGMMEARCKIEETQGRDQIMVIDNFSSMKEHKQNVVRTARVVGYVAKVADHNGMELYAASEAARHPKICKTSSQIEKAIDKMTTVRGKCDMQRCLDLIFERVLDGDKVKPTSIYVYTDGIWQPGADRVKLTIQRAIDYLIKCGQPSSTLMFQFIQFGRNAEGSSRLAYLDDECTRQHEEEEYDIVDTKHCDDNIPDIVIGSISRYHDGKNCRKVEA</sequence>
<dbReference type="SMART" id="SM00220">
    <property type="entry name" value="S_TKc"/>
    <property type="match status" value="1"/>
</dbReference>
<dbReference type="PANTHER" id="PTHR43671">
    <property type="entry name" value="SERINE/THREONINE-PROTEIN KINASE NEK"/>
    <property type="match status" value="1"/>
</dbReference>
<dbReference type="InterPro" id="IPR000719">
    <property type="entry name" value="Prot_kinase_dom"/>
</dbReference>
<feature type="region of interest" description="Disordered" evidence="9">
    <location>
        <begin position="1060"/>
        <end position="1140"/>
    </location>
</feature>
<evidence type="ECO:0000256" key="7">
    <source>
        <dbReference type="ARBA" id="ARBA00047899"/>
    </source>
</evidence>
<evidence type="ECO:0000256" key="4">
    <source>
        <dbReference type="ARBA" id="ARBA00022741"/>
    </source>
</evidence>
<feature type="compositionally biased region" description="Polar residues" evidence="9">
    <location>
        <begin position="1061"/>
        <end position="1070"/>
    </location>
</feature>
<dbReference type="GO" id="GO:0004674">
    <property type="term" value="F:protein serine/threonine kinase activity"/>
    <property type="evidence" value="ECO:0007669"/>
    <property type="project" value="UniProtKB-KW"/>
</dbReference>
<evidence type="ECO:0000259" key="10">
    <source>
        <dbReference type="PROSITE" id="PS50011"/>
    </source>
</evidence>
<dbReference type="InterPro" id="IPR050660">
    <property type="entry name" value="NEK_Ser/Thr_kinase"/>
</dbReference>